<dbReference type="InterPro" id="IPR006061">
    <property type="entry name" value="SBP_1_CS"/>
</dbReference>
<dbReference type="GO" id="GO:0042956">
    <property type="term" value="P:maltodextrin transmembrane transport"/>
    <property type="evidence" value="ECO:0007669"/>
    <property type="project" value="TreeGrafter"/>
</dbReference>
<dbReference type="GO" id="GO:1901982">
    <property type="term" value="F:maltose binding"/>
    <property type="evidence" value="ECO:0007669"/>
    <property type="project" value="TreeGrafter"/>
</dbReference>
<feature type="compositionally biased region" description="Acidic residues" evidence="6">
    <location>
        <begin position="36"/>
        <end position="45"/>
    </location>
</feature>
<dbReference type="PATRIC" id="fig|1227482.3.peg.1126"/>
<dbReference type="STRING" id="1227482.C469_05605"/>
<accession>M0P1B7</accession>
<dbReference type="EMBL" id="AOJG01000012">
    <property type="protein sequence ID" value="EMA62575.1"/>
    <property type="molecule type" value="Genomic_DNA"/>
</dbReference>
<evidence type="ECO:0000256" key="3">
    <source>
        <dbReference type="ARBA" id="ARBA00022597"/>
    </source>
</evidence>
<dbReference type="CDD" id="cd13657">
    <property type="entry name" value="PBP2_Maltodextrin"/>
    <property type="match status" value="1"/>
</dbReference>
<dbReference type="InterPro" id="IPR006059">
    <property type="entry name" value="SBP"/>
</dbReference>
<dbReference type="GO" id="GO:0055052">
    <property type="term" value="C:ATP-binding cassette (ABC) transporter complex, substrate-binding subunit-containing"/>
    <property type="evidence" value="ECO:0007669"/>
    <property type="project" value="TreeGrafter"/>
</dbReference>
<gene>
    <name evidence="7" type="ORF">C469_05605</name>
</gene>
<dbReference type="AlphaFoldDB" id="M0P1B7"/>
<dbReference type="SUPFAM" id="SSF53850">
    <property type="entry name" value="Periplasmic binding protein-like II"/>
    <property type="match status" value="1"/>
</dbReference>
<dbReference type="InterPro" id="IPR006060">
    <property type="entry name" value="Maltose/Cyclodextrin-bd"/>
</dbReference>
<keyword evidence="2" id="KW-0813">Transport</keyword>
<dbReference type="PROSITE" id="PS51257">
    <property type="entry name" value="PROKAR_LIPOPROTEIN"/>
    <property type="match status" value="1"/>
</dbReference>
<dbReference type="Gene3D" id="3.40.190.10">
    <property type="entry name" value="Periplasmic binding protein-like II"/>
    <property type="match status" value="2"/>
</dbReference>
<proteinExistence type="inferred from homology"/>
<comment type="caution">
    <text evidence="7">The sequence shown here is derived from an EMBL/GenBank/DDBJ whole genome shotgun (WGS) entry which is preliminary data.</text>
</comment>
<keyword evidence="4" id="KW-0732">Signal</keyword>
<name>M0P1B7_9EURY</name>
<sequence length="440" mass="47083">MNEKRRTLLKTMGGSTVLAALAGCISTGGDGGDGSDGSDESDGSDGSDGSGGSDESDDSDDSAGVDDPGTATLWTDLSDGEDEAMSTYVDQFESETGHTINKEEPGGELDQQLETAIPSGEGPDSWVWAHDWVGRFAVREDPPFLYDASDDIDSLDAFTETAQQAVQYDGAVHGLPFASETVALFYNEDMVDEPPETLDDMVSVMDEYHNPENGEYGLSYPVTDPYFVSGFIQAYGGDIFDEENLEVTLDSDECKQGMDALETLFDYVPADPGYESQIVAFADGAAPFAINGPWEIANLSGEIDNLGVTTLPTVDGNNPRSYSGIQTFYFSAMLSDADQSTIDATTGLAEWYTTNEDIVETNAAEQGYIPVLTSVVEDGDLSSDVQAFAQQVDHGVPIPTHPDMNDVWDPLTNALTNVFNGDEESDAALDSAAETIRENQ</sequence>
<dbReference type="OrthoDB" id="42146at2157"/>
<dbReference type="PROSITE" id="PS01037">
    <property type="entry name" value="SBP_BACTERIAL_1"/>
    <property type="match status" value="1"/>
</dbReference>
<dbReference type="Proteomes" id="UP000011650">
    <property type="component" value="Unassembled WGS sequence"/>
</dbReference>
<keyword evidence="8" id="KW-1185">Reference proteome</keyword>
<evidence type="ECO:0000256" key="1">
    <source>
        <dbReference type="ARBA" id="ARBA00008520"/>
    </source>
</evidence>
<evidence type="ECO:0000256" key="4">
    <source>
        <dbReference type="ARBA" id="ARBA00022729"/>
    </source>
</evidence>
<dbReference type="PANTHER" id="PTHR30061">
    <property type="entry name" value="MALTOSE-BINDING PERIPLASMIC PROTEIN"/>
    <property type="match status" value="1"/>
</dbReference>
<protein>
    <recommendedName>
        <fullName evidence="5">Maltodextrin-binding protein</fullName>
    </recommendedName>
</protein>
<dbReference type="GO" id="GO:0015144">
    <property type="term" value="F:carbohydrate transmembrane transporter activity"/>
    <property type="evidence" value="ECO:0007669"/>
    <property type="project" value="InterPro"/>
</dbReference>
<keyword evidence="3" id="KW-0762">Sugar transport</keyword>
<evidence type="ECO:0000256" key="6">
    <source>
        <dbReference type="SAM" id="MobiDB-lite"/>
    </source>
</evidence>
<evidence type="ECO:0000256" key="2">
    <source>
        <dbReference type="ARBA" id="ARBA00022448"/>
    </source>
</evidence>
<organism evidence="7 8">
    <name type="scientific">Halorubrum lipolyticum DSM 21995</name>
    <dbReference type="NCBI Taxonomy" id="1227482"/>
    <lineage>
        <taxon>Archaea</taxon>
        <taxon>Methanobacteriati</taxon>
        <taxon>Methanobacteriota</taxon>
        <taxon>Stenosarchaea group</taxon>
        <taxon>Halobacteria</taxon>
        <taxon>Halobacteriales</taxon>
        <taxon>Haloferacaceae</taxon>
        <taxon>Halorubrum</taxon>
    </lineage>
</organism>
<feature type="compositionally biased region" description="Acidic residues" evidence="6">
    <location>
        <begin position="54"/>
        <end position="64"/>
    </location>
</feature>
<evidence type="ECO:0000313" key="8">
    <source>
        <dbReference type="Proteomes" id="UP000011650"/>
    </source>
</evidence>
<evidence type="ECO:0000256" key="5">
    <source>
        <dbReference type="ARBA" id="ARBA00030303"/>
    </source>
</evidence>
<dbReference type="RefSeq" id="WP_008004579.1">
    <property type="nucleotide sequence ID" value="NZ_AOJG01000012.1"/>
</dbReference>
<dbReference type="PANTHER" id="PTHR30061:SF50">
    <property type="entry name" value="MALTOSE_MALTODEXTRIN-BINDING PERIPLASMIC PROTEIN"/>
    <property type="match status" value="1"/>
</dbReference>
<dbReference type="GO" id="GO:0015768">
    <property type="term" value="P:maltose transport"/>
    <property type="evidence" value="ECO:0007669"/>
    <property type="project" value="TreeGrafter"/>
</dbReference>
<feature type="compositionally biased region" description="Gly residues" evidence="6">
    <location>
        <begin position="26"/>
        <end position="35"/>
    </location>
</feature>
<comment type="similarity">
    <text evidence="1">Belongs to the bacterial solute-binding protein 1 family.</text>
</comment>
<evidence type="ECO:0000313" key="7">
    <source>
        <dbReference type="EMBL" id="EMA62575.1"/>
    </source>
</evidence>
<dbReference type="Pfam" id="PF13416">
    <property type="entry name" value="SBP_bac_8"/>
    <property type="match status" value="1"/>
</dbReference>
<reference evidence="7 8" key="1">
    <citation type="journal article" date="2014" name="PLoS Genet.">
        <title>Phylogenetically driven sequencing of extremely halophilic archaea reveals strategies for static and dynamic osmo-response.</title>
        <authorList>
            <person name="Becker E.A."/>
            <person name="Seitzer P.M."/>
            <person name="Tritt A."/>
            <person name="Larsen D."/>
            <person name="Krusor M."/>
            <person name="Yao A.I."/>
            <person name="Wu D."/>
            <person name="Madern D."/>
            <person name="Eisen J.A."/>
            <person name="Darling A.E."/>
            <person name="Facciotti M.T."/>
        </authorList>
    </citation>
    <scope>NUCLEOTIDE SEQUENCE [LARGE SCALE GENOMIC DNA]</scope>
    <source>
        <strain evidence="7 8">DSM 21995</strain>
    </source>
</reference>
<dbReference type="PRINTS" id="PR00181">
    <property type="entry name" value="MALTOSEBP"/>
</dbReference>
<feature type="region of interest" description="Disordered" evidence="6">
    <location>
        <begin position="24"/>
        <end position="80"/>
    </location>
</feature>